<reference evidence="2 3" key="1">
    <citation type="journal article" date="2015" name="Environ. Microbiol.">
        <title>Genome analyses suggest the presence of polyploidy and recent human-driven expansions in eight global populations of the honeybee pathogen Nosema ceranae.</title>
        <authorList>
            <person name="Pelin A."/>
            <person name="Selman M."/>
            <person name="Aris-Brosou S."/>
            <person name="Farinelli L."/>
            <person name="Corradi N."/>
        </authorList>
    </citation>
    <scope>NUCLEOTIDE SEQUENCE [LARGE SCALE GENOMIC DNA]</scope>
    <source>
        <strain evidence="2 3">PA08 1199</strain>
    </source>
</reference>
<organism evidence="2 3">
    <name type="scientific">Vairimorpha ceranae</name>
    <dbReference type="NCBI Taxonomy" id="40302"/>
    <lineage>
        <taxon>Eukaryota</taxon>
        <taxon>Fungi</taxon>
        <taxon>Fungi incertae sedis</taxon>
        <taxon>Microsporidia</taxon>
        <taxon>Nosematidae</taxon>
        <taxon>Vairimorpha</taxon>
    </lineage>
</organism>
<dbReference type="AlphaFoldDB" id="A0A0F9YVH4"/>
<dbReference type="RefSeq" id="XP_024332144.1">
    <property type="nucleotide sequence ID" value="XM_024475079.1"/>
</dbReference>
<protein>
    <submittedName>
        <fullName evidence="2">Uncharacterized protein</fullName>
    </submittedName>
</protein>
<feature type="transmembrane region" description="Helical" evidence="1">
    <location>
        <begin position="6"/>
        <end position="31"/>
    </location>
</feature>
<proteinExistence type="predicted"/>
<keyword evidence="1" id="KW-0812">Transmembrane</keyword>
<dbReference type="EMBL" id="JPQZ01000003">
    <property type="protein sequence ID" value="KKO76402.1"/>
    <property type="molecule type" value="Genomic_DNA"/>
</dbReference>
<evidence type="ECO:0000313" key="3">
    <source>
        <dbReference type="Proteomes" id="UP000034350"/>
    </source>
</evidence>
<comment type="caution">
    <text evidence="2">The sequence shown here is derived from an EMBL/GenBank/DDBJ whole genome shotgun (WGS) entry which is preliminary data.</text>
</comment>
<sequence>MFCIHLFTIVINFFGFYNKMKAIYIIVIFNVGLKKLKWFINVLNNKFLPCFISIYLL</sequence>
<name>A0A0F9YVH4_9MICR</name>
<accession>A0A0F9YVH4</accession>
<keyword evidence="3" id="KW-1185">Reference proteome</keyword>
<dbReference type="Proteomes" id="UP000034350">
    <property type="component" value="Unassembled WGS sequence"/>
</dbReference>
<dbReference type="GeneID" id="36320010"/>
<gene>
    <name evidence="2" type="ORF">AAJ76_300032844</name>
</gene>
<keyword evidence="1" id="KW-0472">Membrane</keyword>
<evidence type="ECO:0000313" key="2">
    <source>
        <dbReference type="EMBL" id="KKO76402.1"/>
    </source>
</evidence>
<evidence type="ECO:0000256" key="1">
    <source>
        <dbReference type="SAM" id="Phobius"/>
    </source>
</evidence>
<dbReference type="VEuPathDB" id="MicrosporidiaDB:AAJ76_300032844"/>
<keyword evidence="1" id="KW-1133">Transmembrane helix</keyword>